<comment type="caution">
    <text evidence="3">The sequence shown here is derived from an EMBL/GenBank/DDBJ whole genome shotgun (WGS) entry which is preliminary data.</text>
</comment>
<accession>A0A6A3ILE5</accession>
<evidence type="ECO:0000313" key="17">
    <source>
        <dbReference type="Proteomes" id="UP000441208"/>
    </source>
</evidence>
<dbReference type="Proteomes" id="UP000440732">
    <property type="component" value="Unassembled WGS sequence"/>
</dbReference>
<dbReference type="Proteomes" id="UP000433483">
    <property type="component" value="Unassembled WGS sequence"/>
</dbReference>
<dbReference type="AlphaFoldDB" id="A0A6A3ILE5"/>
<evidence type="ECO:0000313" key="10">
    <source>
        <dbReference type="EMBL" id="KAE9277915.1"/>
    </source>
</evidence>
<keyword evidence="13" id="KW-1185">Reference proteome</keyword>
<dbReference type="EMBL" id="QXFY01001666">
    <property type="protein sequence ID" value="KAE9312246.1"/>
    <property type="molecule type" value="Genomic_DNA"/>
</dbReference>
<evidence type="ECO:0000313" key="13">
    <source>
        <dbReference type="Proteomes" id="UP000433483"/>
    </source>
</evidence>
<evidence type="ECO:0000313" key="9">
    <source>
        <dbReference type="EMBL" id="KAE9214952.1"/>
    </source>
</evidence>
<dbReference type="Proteomes" id="UP000488956">
    <property type="component" value="Unassembled WGS sequence"/>
</dbReference>
<evidence type="ECO:0000313" key="12">
    <source>
        <dbReference type="Proteomes" id="UP000429523"/>
    </source>
</evidence>
<evidence type="ECO:0000313" key="6">
    <source>
        <dbReference type="EMBL" id="KAE9093625.1"/>
    </source>
</evidence>
<organism evidence="3 18">
    <name type="scientific">Phytophthora fragariae</name>
    <dbReference type="NCBI Taxonomy" id="53985"/>
    <lineage>
        <taxon>Eukaryota</taxon>
        <taxon>Sar</taxon>
        <taxon>Stramenopiles</taxon>
        <taxon>Oomycota</taxon>
        <taxon>Peronosporomycetes</taxon>
        <taxon>Peronosporales</taxon>
        <taxon>Peronosporaceae</taxon>
        <taxon>Phytophthora</taxon>
    </lineage>
</organism>
<dbReference type="Proteomes" id="UP000486351">
    <property type="component" value="Unassembled WGS sequence"/>
</dbReference>
<dbReference type="EMBL" id="QXFZ01002924">
    <property type="protein sequence ID" value="KAE9072647.1"/>
    <property type="molecule type" value="Genomic_DNA"/>
</dbReference>
<dbReference type="Proteomes" id="UP000476176">
    <property type="component" value="Unassembled WGS sequence"/>
</dbReference>
<evidence type="ECO:0000313" key="11">
    <source>
        <dbReference type="EMBL" id="KAE9312246.1"/>
    </source>
</evidence>
<reference evidence="18 19" key="1">
    <citation type="submission" date="2018-09" db="EMBL/GenBank/DDBJ databases">
        <title>Genomic investigation of the strawberry pathogen Phytophthora fragariae indicates pathogenicity is determined by transcriptional variation in three key races.</title>
        <authorList>
            <person name="Adams T.M."/>
            <person name="Armitage A.D."/>
            <person name="Sobczyk M.K."/>
            <person name="Bates H.J."/>
            <person name="Dunwell J.M."/>
            <person name="Nellist C.F."/>
            <person name="Harrison R.J."/>
        </authorList>
    </citation>
    <scope>NUCLEOTIDE SEQUENCE [LARGE SCALE GENOMIC DNA]</scope>
    <source>
        <strain evidence="10 14">A4</strain>
        <strain evidence="7 15">BC-1</strain>
        <strain evidence="8 19">BC-23</strain>
        <strain evidence="9 13">NOV-27</strain>
        <strain evidence="5 16">NOV-5</strain>
        <strain evidence="4 17">NOV-71</strain>
        <strain evidence="11 20">NOV-77</strain>
        <strain evidence="2 12">NOV-9</strain>
        <strain evidence="6 21">ONT-3</strain>
        <strain evidence="3 18">SCRP245</strain>
    </source>
</reference>
<feature type="chain" id="PRO_5036164374" description="Secreted protein" evidence="1">
    <location>
        <begin position="16"/>
        <end position="67"/>
    </location>
</feature>
<evidence type="ECO:0000313" key="7">
    <source>
        <dbReference type="EMBL" id="KAE9182961.1"/>
    </source>
</evidence>
<dbReference type="EMBL" id="QXGD01002888">
    <property type="protein sequence ID" value="KAE9182961.1"/>
    <property type="molecule type" value="Genomic_DNA"/>
</dbReference>
<dbReference type="Proteomes" id="UP000460718">
    <property type="component" value="Unassembled WGS sequence"/>
</dbReference>
<evidence type="ECO:0000313" key="8">
    <source>
        <dbReference type="EMBL" id="KAE9206259.1"/>
    </source>
</evidence>
<dbReference type="EMBL" id="QXGB01000438">
    <property type="protein sequence ID" value="KAE9214952.1"/>
    <property type="molecule type" value="Genomic_DNA"/>
</dbReference>
<protein>
    <recommendedName>
        <fullName evidence="22">Secreted protein</fullName>
    </recommendedName>
</protein>
<evidence type="ECO:0000313" key="21">
    <source>
        <dbReference type="Proteomes" id="UP000488956"/>
    </source>
</evidence>
<evidence type="ECO:0000313" key="3">
    <source>
        <dbReference type="EMBL" id="KAE8983766.1"/>
    </source>
</evidence>
<sequence length="67" mass="7463">MLGLLFILTAPSGKCNFIRTARWSDLYCAFSVTTPRTNFLIAAPTCHLSIREVPTEPSAAGWRCVWC</sequence>
<dbReference type="EMBL" id="QXFX01001256">
    <property type="protein sequence ID" value="KAE9093625.1"/>
    <property type="molecule type" value="Genomic_DNA"/>
</dbReference>
<name>A0A6A3ILE5_9STRA</name>
<dbReference type="Proteomes" id="UP000429523">
    <property type="component" value="Unassembled WGS sequence"/>
</dbReference>
<dbReference type="EMBL" id="QXGA01002995">
    <property type="protein sequence ID" value="KAE9088989.1"/>
    <property type="molecule type" value="Genomic_DNA"/>
</dbReference>
<evidence type="ECO:0000313" key="14">
    <source>
        <dbReference type="Proteomes" id="UP000437068"/>
    </source>
</evidence>
<dbReference type="EMBL" id="QXGE01002976">
    <property type="protein sequence ID" value="KAE9277915.1"/>
    <property type="molecule type" value="Genomic_DNA"/>
</dbReference>
<feature type="signal peptide" evidence="1">
    <location>
        <begin position="1"/>
        <end position="15"/>
    </location>
</feature>
<dbReference type="Proteomes" id="UP000441208">
    <property type="component" value="Unassembled WGS sequence"/>
</dbReference>
<evidence type="ECO:0000313" key="19">
    <source>
        <dbReference type="Proteomes" id="UP000476176"/>
    </source>
</evidence>
<keyword evidence="1" id="KW-0732">Signal</keyword>
<dbReference type="EMBL" id="QXGF01002929">
    <property type="protein sequence ID" value="KAE8922928.1"/>
    <property type="molecule type" value="Genomic_DNA"/>
</dbReference>
<dbReference type="EMBL" id="QXFW01001955">
    <property type="protein sequence ID" value="KAE8983766.1"/>
    <property type="molecule type" value="Genomic_DNA"/>
</dbReference>
<proteinExistence type="predicted"/>
<evidence type="ECO:0000313" key="16">
    <source>
        <dbReference type="Proteomes" id="UP000440732"/>
    </source>
</evidence>
<evidence type="ECO:0000313" key="20">
    <source>
        <dbReference type="Proteomes" id="UP000486351"/>
    </source>
</evidence>
<evidence type="ECO:0000313" key="5">
    <source>
        <dbReference type="EMBL" id="KAE9088989.1"/>
    </source>
</evidence>
<dbReference type="EMBL" id="QXGC01001294">
    <property type="protein sequence ID" value="KAE9206259.1"/>
    <property type="molecule type" value="Genomic_DNA"/>
</dbReference>
<gene>
    <name evidence="10" type="ORF">PF001_g25416</name>
    <name evidence="7" type="ORF">PF002_g26840</name>
    <name evidence="8" type="ORF">PF004_g17348</name>
    <name evidence="9" type="ORF">PF005_g9615</name>
    <name evidence="5" type="ORF">PF006_g25457</name>
    <name evidence="4" type="ORF">PF007_g26101</name>
    <name evidence="11" type="ORF">PF008_g20009</name>
    <name evidence="2" type="ORF">PF009_g26812</name>
    <name evidence="6" type="ORF">PF010_g17412</name>
    <name evidence="3" type="ORF">PF011_g21049</name>
</gene>
<evidence type="ECO:0000313" key="2">
    <source>
        <dbReference type="EMBL" id="KAE8922928.1"/>
    </source>
</evidence>
<evidence type="ECO:0000313" key="4">
    <source>
        <dbReference type="EMBL" id="KAE9072647.1"/>
    </source>
</evidence>
<dbReference type="Proteomes" id="UP000440367">
    <property type="component" value="Unassembled WGS sequence"/>
</dbReference>
<dbReference type="Proteomes" id="UP000437068">
    <property type="component" value="Unassembled WGS sequence"/>
</dbReference>
<evidence type="ECO:0000256" key="1">
    <source>
        <dbReference type="SAM" id="SignalP"/>
    </source>
</evidence>
<evidence type="ECO:0000313" key="15">
    <source>
        <dbReference type="Proteomes" id="UP000440367"/>
    </source>
</evidence>
<evidence type="ECO:0008006" key="22">
    <source>
        <dbReference type="Google" id="ProtNLM"/>
    </source>
</evidence>
<evidence type="ECO:0000313" key="18">
    <source>
        <dbReference type="Proteomes" id="UP000460718"/>
    </source>
</evidence>